<keyword evidence="2" id="KW-0732">Signal</keyword>
<proteinExistence type="predicted"/>
<keyword evidence="5" id="KW-1185">Reference proteome</keyword>
<comment type="caution">
    <text evidence="3">The sequence shown here is derived from an EMBL/GenBank/DDBJ whole genome shotgun (WGS) entry which is preliminary data.</text>
</comment>
<dbReference type="EMBL" id="VDEP01000305">
    <property type="protein sequence ID" value="KAA1109196.1"/>
    <property type="molecule type" value="Genomic_DNA"/>
</dbReference>
<dbReference type="EMBL" id="VSWC01000040">
    <property type="protein sequence ID" value="KAA1106144.1"/>
    <property type="molecule type" value="Genomic_DNA"/>
</dbReference>
<evidence type="ECO:0000313" key="3">
    <source>
        <dbReference type="EMBL" id="KAA1106144.1"/>
    </source>
</evidence>
<dbReference type="Proteomes" id="UP000324748">
    <property type="component" value="Unassembled WGS sequence"/>
</dbReference>
<accession>A0A5B0PZ97</accession>
<sequence length="141" mass="15398">MTPVNWIVVIWLVSSSSTAAPFNHQRRWFWTASKDSEMASRTPALMESSKITLNAQSASSKDPTLAAMADSKLTSTKPLPKTAKETVMTDAEDPQAKMIASSQSHIATSKLNPDLADQLKQFRVDGGSKGFINQKKSKLKS</sequence>
<evidence type="ECO:0000313" key="4">
    <source>
        <dbReference type="EMBL" id="KAA1109196.1"/>
    </source>
</evidence>
<evidence type="ECO:0000256" key="2">
    <source>
        <dbReference type="SAM" id="SignalP"/>
    </source>
</evidence>
<evidence type="ECO:0000313" key="5">
    <source>
        <dbReference type="Proteomes" id="UP000324748"/>
    </source>
</evidence>
<feature type="chain" id="PRO_5036366464" evidence="2">
    <location>
        <begin position="20"/>
        <end position="141"/>
    </location>
</feature>
<dbReference type="Proteomes" id="UP000325313">
    <property type="component" value="Unassembled WGS sequence"/>
</dbReference>
<dbReference type="AlphaFoldDB" id="A0A5B0PZ97"/>
<gene>
    <name evidence="3" type="ORF">PGT21_029681</name>
    <name evidence="4" type="ORF">PGTUg99_015046</name>
</gene>
<name>A0A5B0PZ97_PUCGR</name>
<reference evidence="5 6" key="1">
    <citation type="submission" date="2019-05" db="EMBL/GenBank/DDBJ databases">
        <title>Emergence of the Ug99 lineage of the wheat stem rust pathogen through somatic hybridization.</title>
        <authorList>
            <person name="Li F."/>
            <person name="Upadhyaya N.M."/>
            <person name="Sperschneider J."/>
            <person name="Matny O."/>
            <person name="Nguyen-Phuc H."/>
            <person name="Mago R."/>
            <person name="Raley C."/>
            <person name="Miller M.E."/>
            <person name="Silverstein K.A.T."/>
            <person name="Henningsen E."/>
            <person name="Hirsch C.D."/>
            <person name="Visser B."/>
            <person name="Pretorius Z.A."/>
            <person name="Steffenson B.J."/>
            <person name="Schwessinger B."/>
            <person name="Dodds P.N."/>
            <person name="Figueroa M."/>
        </authorList>
    </citation>
    <scope>NUCLEOTIDE SEQUENCE [LARGE SCALE GENOMIC DNA]</scope>
    <source>
        <strain evidence="3">21-0</strain>
        <strain evidence="4 6">Ug99</strain>
    </source>
</reference>
<protein>
    <submittedName>
        <fullName evidence="3">Uncharacterized protein</fullName>
    </submittedName>
</protein>
<organism evidence="3 5">
    <name type="scientific">Puccinia graminis f. sp. tritici</name>
    <dbReference type="NCBI Taxonomy" id="56615"/>
    <lineage>
        <taxon>Eukaryota</taxon>
        <taxon>Fungi</taxon>
        <taxon>Dikarya</taxon>
        <taxon>Basidiomycota</taxon>
        <taxon>Pucciniomycotina</taxon>
        <taxon>Pucciniomycetes</taxon>
        <taxon>Pucciniales</taxon>
        <taxon>Pucciniaceae</taxon>
        <taxon>Puccinia</taxon>
    </lineage>
</organism>
<feature type="region of interest" description="Disordered" evidence="1">
    <location>
        <begin position="55"/>
        <end position="83"/>
    </location>
</feature>
<evidence type="ECO:0000256" key="1">
    <source>
        <dbReference type="SAM" id="MobiDB-lite"/>
    </source>
</evidence>
<feature type="signal peptide" evidence="2">
    <location>
        <begin position="1"/>
        <end position="19"/>
    </location>
</feature>
<evidence type="ECO:0000313" key="6">
    <source>
        <dbReference type="Proteomes" id="UP000325313"/>
    </source>
</evidence>